<organism evidence="1 2">
    <name type="scientific">Vibrio phage 1.169.O._10N.261.52.B1</name>
    <dbReference type="NCBI Taxonomy" id="1881213"/>
    <lineage>
        <taxon>Viruses</taxon>
        <taxon>Duplodnaviria</taxon>
        <taxon>Heunggongvirae</taxon>
        <taxon>Uroviricota</taxon>
        <taxon>Caudoviricetes</taxon>
        <taxon>Schitoviridae</taxon>
        <taxon>Mukerjeevirus</taxon>
        <taxon>Mukerjeevirus mv52B1</taxon>
    </lineage>
</organism>
<proteinExistence type="predicted"/>
<reference evidence="1 2" key="1">
    <citation type="submission" date="2017-11" db="EMBL/GenBank/DDBJ databases">
        <title>A major lineage of nontailed dsDNA viruses as unrecognized killers of marine bacteria.</title>
        <authorList>
            <person name="Kauffman K.M."/>
            <person name="Hussain F.A."/>
            <person name="Yang J."/>
            <person name="Arevalo P."/>
            <person name="Brown J.M."/>
            <person name="Chang W.K."/>
            <person name="VanInsberghe D."/>
            <person name="Elsherbini J."/>
            <person name="Cutler M.B."/>
            <person name="Kelly L."/>
            <person name="Polz M.F."/>
        </authorList>
    </citation>
    <scope>NUCLEOTIDE SEQUENCE [LARGE SCALE GENOMIC DNA]</scope>
</reference>
<protein>
    <submittedName>
        <fullName evidence="1">Uncharacterized protein</fullName>
    </submittedName>
</protein>
<accession>A0A2I7REN9</accession>
<evidence type="ECO:0000313" key="2">
    <source>
        <dbReference type="Proteomes" id="UP000267376"/>
    </source>
</evidence>
<evidence type="ECO:0000313" key="1">
    <source>
        <dbReference type="EMBL" id="AUR92081.1"/>
    </source>
</evidence>
<dbReference type="Proteomes" id="UP000267376">
    <property type="component" value="Segment"/>
</dbReference>
<sequence>MPYREQELISRQMDLELTYAEKAKYLDELIQEDDLLLEFFDLVYDEIKRCHVRDYVTVRIDDTRDDDCAFTRIASKVIHTLMQQPKASIQQYVGMLMHDFEADEPIDAVSMADTFMTRLADTELLDFQTKFDGINVIANFHLAKETLKEMAQYDKPIPSIAPLNFIKKNYSQAYHIITTGSIILGKSGLKHHEYPVDYMAINVANSIPLSICEEFAMQIPYVKDHSTIHPKARAMAKLTFDIYVKQQEKVHEILIEEGNKFYLPHKRDARLRSNVQGKFVNYQKDAFHKASVDFHQKGDVSGFD</sequence>
<keyword evidence="2" id="KW-1185">Reference proteome</keyword>
<dbReference type="EMBL" id="MG592536">
    <property type="protein sequence ID" value="AUR92081.1"/>
    <property type="molecule type" value="Genomic_DNA"/>
</dbReference>
<name>A0A2I7REN9_9CAUD</name>
<gene>
    <name evidence="1" type="ORF">NVP1169O_53</name>
</gene>